<dbReference type="EMBL" id="GBXM01069193">
    <property type="protein sequence ID" value="JAH39384.1"/>
    <property type="molecule type" value="Transcribed_RNA"/>
</dbReference>
<name>A0A0E9SDD6_ANGAN</name>
<organism evidence="1">
    <name type="scientific">Anguilla anguilla</name>
    <name type="common">European freshwater eel</name>
    <name type="synonym">Muraena anguilla</name>
    <dbReference type="NCBI Taxonomy" id="7936"/>
    <lineage>
        <taxon>Eukaryota</taxon>
        <taxon>Metazoa</taxon>
        <taxon>Chordata</taxon>
        <taxon>Craniata</taxon>
        <taxon>Vertebrata</taxon>
        <taxon>Euteleostomi</taxon>
        <taxon>Actinopterygii</taxon>
        <taxon>Neopterygii</taxon>
        <taxon>Teleostei</taxon>
        <taxon>Anguilliformes</taxon>
        <taxon>Anguillidae</taxon>
        <taxon>Anguilla</taxon>
    </lineage>
</organism>
<proteinExistence type="predicted"/>
<reference evidence="1" key="1">
    <citation type="submission" date="2014-11" db="EMBL/GenBank/DDBJ databases">
        <authorList>
            <person name="Amaro Gonzalez C."/>
        </authorList>
    </citation>
    <scope>NUCLEOTIDE SEQUENCE</scope>
</reference>
<reference evidence="1" key="2">
    <citation type="journal article" date="2015" name="Fish Shellfish Immunol.">
        <title>Early steps in the European eel (Anguilla anguilla)-Vibrio vulnificus interaction in the gills: Role of the RtxA13 toxin.</title>
        <authorList>
            <person name="Callol A."/>
            <person name="Pajuelo D."/>
            <person name="Ebbesson L."/>
            <person name="Teles M."/>
            <person name="MacKenzie S."/>
            <person name="Amaro C."/>
        </authorList>
    </citation>
    <scope>NUCLEOTIDE SEQUENCE</scope>
</reference>
<accession>A0A0E9SDD6</accession>
<protein>
    <submittedName>
        <fullName evidence="1">Uncharacterized protein</fullName>
    </submittedName>
</protein>
<sequence>MYDVCMIEVHQQCIRACPLKIFNYTLCRISCWST</sequence>
<dbReference type="AlphaFoldDB" id="A0A0E9SDD6"/>
<evidence type="ECO:0000313" key="1">
    <source>
        <dbReference type="EMBL" id="JAH39384.1"/>
    </source>
</evidence>